<evidence type="ECO:0000256" key="2">
    <source>
        <dbReference type="SAM" id="Coils"/>
    </source>
</evidence>
<evidence type="ECO:0000256" key="3">
    <source>
        <dbReference type="SAM" id="MobiDB-lite"/>
    </source>
</evidence>
<sequence length="187" mass="20854">MATEEPKNAHSESLAKLDTVDDVLEVKAVIPNPDEKGDESKALVVARKTPNSSVKKNSRGSLDRDIALAQVENEKRLSFIKAWEEGEKSKVENKAQKKLSDVASWENSKKASIEAQLKKIEEQLEKKKADYAEKMENKAALIHKQAEENRAMVEARRGEEILKAEEMAAKYRATGYVPKKLLGCFGG</sequence>
<accession>A0A5J4ZU30</accession>
<dbReference type="AlphaFoldDB" id="A0A5J4ZU30"/>
<dbReference type="Pfam" id="PF03763">
    <property type="entry name" value="Remorin_C"/>
    <property type="match status" value="1"/>
</dbReference>
<feature type="coiled-coil region" evidence="2">
    <location>
        <begin position="110"/>
        <end position="141"/>
    </location>
</feature>
<keyword evidence="2" id="KW-0175">Coiled coil</keyword>
<dbReference type="PANTHER" id="PTHR31775:SF31">
    <property type="entry name" value="REMORIN-LIKE"/>
    <property type="match status" value="1"/>
</dbReference>
<evidence type="ECO:0000313" key="7">
    <source>
        <dbReference type="Proteomes" id="UP000325577"/>
    </source>
</evidence>
<dbReference type="Proteomes" id="UP000325577">
    <property type="component" value="Linkage Group LG6"/>
</dbReference>
<gene>
    <name evidence="6" type="ORF">F0562_014867</name>
</gene>
<feature type="region of interest" description="Disordered" evidence="3">
    <location>
        <begin position="31"/>
        <end position="60"/>
    </location>
</feature>
<evidence type="ECO:0008006" key="8">
    <source>
        <dbReference type="Google" id="ProtNLM"/>
    </source>
</evidence>
<name>A0A5J4ZU30_9ASTE</name>
<evidence type="ECO:0000256" key="1">
    <source>
        <dbReference type="ARBA" id="ARBA00005711"/>
    </source>
</evidence>
<evidence type="ECO:0000259" key="4">
    <source>
        <dbReference type="Pfam" id="PF03763"/>
    </source>
</evidence>
<dbReference type="Pfam" id="PF03766">
    <property type="entry name" value="Remorin_N"/>
    <property type="match status" value="1"/>
</dbReference>
<reference evidence="6 7" key="1">
    <citation type="submission" date="2019-09" db="EMBL/GenBank/DDBJ databases">
        <title>A chromosome-level genome assembly of the Chinese tupelo Nyssa sinensis.</title>
        <authorList>
            <person name="Yang X."/>
            <person name="Kang M."/>
            <person name="Yang Y."/>
            <person name="Xiong H."/>
            <person name="Wang M."/>
            <person name="Zhang Z."/>
            <person name="Wang Z."/>
            <person name="Wu H."/>
            <person name="Ma T."/>
            <person name="Liu J."/>
            <person name="Xi Z."/>
        </authorList>
    </citation>
    <scope>NUCLEOTIDE SEQUENCE [LARGE SCALE GENOMIC DNA]</scope>
    <source>
        <strain evidence="6">J267</strain>
        <tissue evidence="6">Leaf</tissue>
    </source>
</reference>
<evidence type="ECO:0000259" key="5">
    <source>
        <dbReference type="Pfam" id="PF03766"/>
    </source>
</evidence>
<proteinExistence type="inferred from homology"/>
<evidence type="ECO:0000313" key="6">
    <source>
        <dbReference type="EMBL" id="KAA8520611.1"/>
    </source>
</evidence>
<dbReference type="InterPro" id="IPR005518">
    <property type="entry name" value="Remorin_N"/>
</dbReference>
<feature type="domain" description="Remorin N-terminal" evidence="5">
    <location>
        <begin position="21"/>
        <end position="71"/>
    </location>
</feature>
<dbReference type="InterPro" id="IPR005516">
    <property type="entry name" value="Remorin_C"/>
</dbReference>
<dbReference type="EMBL" id="CM018049">
    <property type="protein sequence ID" value="KAA8520611.1"/>
    <property type="molecule type" value="Genomic_DNA"/>
</dbReference>
<dbReference type="OrthoDB" id="684343at2759"/>
<comment type="similarity">
    <text evidence="1">Belongs to the remorin family.</text>
</comment>
<organism evidence="6 7">
    <name type="scientific">Nyssa sinensis</name>
    <dbReference type="NCBI Taxonomy" id="561372"/>
    <lineage>
        <taxon>Eukaryota</taxon>
        <taxon>Viridiplantae</taxon>
        <taxon>Streptophyta</taxon>
        <taxon>Embryophyta</taxon>
        <taxon>Tracheophyta</taxon>
        <taxon>Spermatophyta</taxon>
        <taxon>Magnoliopsida</taxon>
        <taxon>eudicotyledons</taxon>
        <taxon>Gunneridae</taxon>
        <taxon>Pentapetalae</taxon>
        <taxon>asterids</taxon>
        <taxon>Cornales</taxon>
        <taxon>Nyssaceae</taxon>
        <taxon>Nyssa</taxon>
    </lineage>
</organism>
<dbReference type="PANTHER" id="PTHR31775">
    <property type="entry name" value="OS02G0117200 PROTEIN"/>
    <property type="match status" value="1"/>
</dbReference>
<feature type="domain" description="Remorin C-terminal" evidence="4">
    <location>
        <begin position="75"/>
        <end position="180"/>
    </location>
</feature>
<keyword evidence="7" id="KW-1185">Reference proteome</keyword>
<protein>
    <recommendedName>
        <fullName evidence="8">Remorin C-terminal domain-containing protein</fullName>
    </recommendedName>
</protein>